<organism evidence="2 3">
    <name type="scientific">Leucobacter iarius</name>
    <dbReference type="NCBI Taxonomy" id="333963"/>
    <lineage>
        <taxon>Bacteria</taxon>
        <taxon>Bacillati</taxon>
        <taxon>Actinomycetota</taxon>
        <taxon>Actinomycetes</taxon>
        <taxon>Micrococcales</taxon>
        <taxon>Microbacteriaceae</taxon>
        <taxon>Leucobacter</taxon>
    </lineage>
</organism>
<gene>
    <name evidence="2" type="ORF">GCM10009768_03680</name>
</gene>
<comment type="caution">
    <text evidence="2">The sequence shown here is derived from an EMBL/GenBank/DDBJ whole genome shotgun (WGS) entry which is preliminary data.</text>
</comment>
<evidence type="ECO:0000313" key="3">
    <source>
        <dbReference type="Proteomes" id="UP001500851"/>
    </source>
</evidence>
<proteinExistence type="predicted"/>
<dbReference type="RefSeq" id="WP_344028587.1">
    <property type="nucleotide sequence ID" value="NZ_BAAAOB010000001.1"/>
</dbReference>
<feature type="transmembrane region" description="Helical" evidence="1">
    <location>
        <begin position="130"/>
        <end position="151"/>
    </location>
</feature>
<sequence length="168" mass="18413">MSLTRKNRRELRRLRNHAQDVLDEQRIVLGHAGEVLQAAGSQARRLSDEHLAPRVNDAMTTVRPQVDRGILAARRASEQVRRATAPLVAGALASTVRTLEQLENAEGAQQVRRFGEKRGFLAPQKKKRGVGGFIALGLGIAAAVGVGYTLWQAFRSDDELWVAPESGE</sequence>
<evidence type="ECO:0008006" key="4">
    <source>
        <dbReference type="Google" id="ProtNLM"/>
    </source>
</evidence>
<dbReference type="Proteomes" id="UP001500851">
    <property type="component" value="Unassembled WGS sequence"/>
</dbReference>
<accession>A0ABN2L9V9</accession>
<keyword evidence="1" id="KW-0472">Membrane</keyword>
<reference evidence="2 3" key="1">
    <citation type="journal article" date="2019" name="Int. J. Syst. Evol. Microbiol.">
        <title>The Global Catalogue of Microorganisms (GCM) 10K type strain sequencing project: providing services to taxonomists for standard genome sequencing and annotation.</title>
        <authorList>
            <consortium name="The Broad Institute Genomics Platform"/>
            <consortium name="The Broad Institute Genome Sequencing Center for Infectious Disease"/>
            <person name="Wu L."/>
            <person name="Ma J."/>
        </authorList>
    </citation>
    <scope>NUCLEOTIDE SEQUENCE [LARGE SCALE GENOMIC DNA]</scope>
    <source>
        <strain evidence="2 3">JCM 14736</strain>
    </source>
</reference>
<evidence type="ECO:0000256" key="1">
    <source>
        <dbReference type="SAM" id="Phobius"/>
    </source>
</evidence>
<evidence type="ECO:0000313" key="2">
    <source>
        <dbReference type="EMBL" id="GAA1778252.1"/>
    </source>
</evidence>
<keyword evidence="1" id="KW-0812">Transmembrane</keyword>
<protein>
    <recommendedName>
        <fullName evidence="4">DNA/RNA helicase</fullName>
    </recommendedName>
</protein>
<dbReference type="EMBL" id="BAAAOB010000001">
    <property type="protein sequence ID" value="GAA1778252.1"/>
    <property type="molecule type" value="Genomic_DNA"/>
</dbReference>
<keyword evidence="3" id="KW-1185">Reference proteome</keyword>
<keyword evidence="1" id="KW-1133">Transmembrane helix</keyword>
<name>A0ABN2L9V9_9MICO</name>